<feature type="compositionally biased region" description="Basic and acidic residues" evidence="3">
    <location>
        <begin position="946"/>
        <end position="955"/>
    </location>
</feature>
<accession>A0A7Z0GJ41</accession>
<evidence type="ECO:0000313" key="7">
    <source>
        <dbReference type="Proteomes" id="UP000535437"/>
    </source>
</evidence>
<dbReference type="Pfam" id="PF13385">
    <property type="entry name" value="Laminin_G_3"/>
    <property type="match status" value="1"/>
</dbReference>
<dbReference type="InterPro" id="IPR011081">
    <property type="entry name" value="Big_4"/>
</dbReference>
<keyword evidence="7" id="KW-1185">Reference proteome</keyword>
<feature type="domain" description="CBM6" evidence="5">
    <location>
        <begin position="780"/>
        <end position="927"/>
    </location>
</feature>
<dbReference type="InterPro" id="IPR017853">
    <property type="entry name" value="GH"/>
</dbReference>
<keyword evidence="2" id="KW-1015">Disulfide bond</keyword>
<dbReference type="RefSeq" id="WP_179540484.1">
    <property type="nucleotide sequence ID" value="NZ_BAAALL010000010.1"/>
</dbReference>
<feature type="signal peptide" evidence="4">
    <location>
        <begin position="1"/>
        <end position="36"/>
    </location>
</feature>
<dbReference type="SUPFAM" id="SSF49785">
    <property type="entry name" value="Galactose-binding domain-like"/>
    <property type="match status" value="1"/>
</dbReference>
<dbReference type="GO" id="GO:0030246">
    <property type="term" value="F:carbohydrate binding"/>
    <property type="evidence" value="ECO:0007669"/>
    <property type="project" value="InterPro"/>
</dbReference>
<evidence type="ECO:0000259" key="5">
    <source>
        <dbReference type="PROSITE" id="PS51175"/>
    </source>
</evidence>
<sequence>MQHPKRRRGRSPRATATAAAVVLGAGTLAGGSPAHAAPPEPVVHYTMDEVDGDRIVDASGNGLDGRISGEVDVVEAQDGTVLRLGGGHVAIPSGQFQEAEDLTVSTRVRWSGDGGAWQWLLALGADTERYLFTTPSHGDGQFRSAITTEGAGGESTITGLSPLHAEEWATLTVTLDSAADTLTTYLNGVAVGSTPTTVSAAELWGPEAEISGYIGRSFYSDPPFTGEVDDFRIYDAALTEDQVAELQDSDVPERESIETEVEIQASTGSAPQLPEAVRAEYTDGYPRAVPVSWEEIDPADYAQAGEFSVTGDAAGTAVTARVTVKDHEVTVDLAGSSGAVHGGASGVLYGLYDEGMPTDNLIEGMNLQSVATKAQDGSQHPGSDALEVLPQLAETTGGDIYLRITDWYRGFPYQIPGETPEERRQDFLRVLDEQLEMIEEYADRGEEERRQVAENLVIEPFNEPEGNMFSDRPNADWTVQAPGESWLTEPELFFQTWDEVTRTIRDWSERTGLEMRIAGPGAEHLWPQIEGYLEHTVAEGTLPDIVTWHELTHPQAIRDSVAQFRSWEQEIYAGTAYEGVELPININEYAFNYHTSVPGQMIQWISAIEDTKVDAMIAFWNINGNLADSAVQANRGNGQWWLYNAYAKLSGETVELTAPHPGENYTLQGVAALDEKKRTARTLIGGADGVAPVTFDNVPADTFGEEVRAWVQEIPWTGQLGDSAQPRQLAELVLPVQDGQVRVDFDGTTLPMLRESSAYEIVLAPAGAGREDTVDDGWEASYEAEDAQLTGEGFSINGPEGSPSAVDRFYTSGGYNVGGLRTGGQGSIDFTVEVPEDGTYDLSVFANSLNTVDLVQEQGPTNVFLTVDGEDEQEIFLPLGYKWVVWDHTETTVELTEGTHTISLSTHSLDGERTTRGDALVDRITLSHPRDGVDVYPAETAQHEGSFAEHDKPEDGTGSGGAKLAQGESVTFWVYGAVDGEAQLQLSTFGRAEGTLSLNDRELAQVDGDVEIAAHLEGGINKVTVTHTGDRKWLMVDSLTVAPSEGQLPVTELAASDGELAGEAALSELSLAADGTAVTGVGGEPGNENTVTFTVDAAQAGPHAVVVRYSNPEQVPATHYNPNPMGRHAAFSVNGGESQRHMFAPTFHENSFFERTIMLDLEEGMNTVTISAEEQPNFDGETHAEDNWPGIPLRAGEAPIIDRLTVSPLHG</sequence>
<dbReference type="SMART" id="SM00560">
    <property type="entry name" value="LamGL"/>
    <property type="match status" value="1"/>
</dbReference>
<dbReference type="Proteomes" id="UP000535437">
    <property type="component" value="Unassembled WGS sequence"/>
</dbReference>
<dbReference type="InterPro" id="IPR008979">
    <property type="entry name" value="Galactose-bd-like_sf"/>
</dbReference>
<evidence type="ECO:0000313" key="6">
    <source>
        <dbReference type="EMBL" id="NYJ76934.1"/>
    </source>
</evidence>
<dbReference type="Pfam" id="PF07532">
    <property type="entry name" value="Big_4"/>
    <property type="match status" value="1"/>
</dbReference>
<dbReference type="Gene3D" id="2.60.120.200">
    <property type="match status" value="1"/>
</dbReference>
<proteinExistence type="predicted"/>
<evidence type="ECO:0000256" key="1">
    <source>
        <dbReference type="ARBA" id="ARBA00022729"/>
    </source>
</evidence>
<gene>
    <name evidence="6" type="ORF">HNR09_000345</name>
</gene>
<evidence type="ECO:0000256" key="2">
    <source>
        <dbReference type="ARBA" id="ARBA00023157"/>
    </source>
</evidence>
<dbReference type="SUPFAM" id="SSF49899">
    <property type="entry name" value="Concanavalin A-like lectins/glucanases"/>
    <property type="match status" value="1"/>
</dbReference>
<dbReference type="Gene3D" id="3.20.20.80">
    <property type="entry name" value="Glycosidases"/>
    <property type="match status" value="1"/>
</dbReference>
<dbReference type="InterPro" id="IPR013320">
    <property type="entry name" value="ConA-like_dom_sf"/>
</dbReference>
<dbReference type="PROSITE" id="PS51175">
    <property type="entry name" value="CBM6"/>
    <property type="match status" value="1"/>
</dbReference>
<dbReference type="InterPro" id="IPR006558">
    <property type="entry name" value="LamG-like"/>
</dbReference>
<dbReference type="SUPFAM" id="SSF51445">
    <property type="entry name" value="(Trans)glycosidases"/>
    <property type="match status" value="1"/>
</dbReference>
<evidence type="ECO:0000256" key="3">
    <source>
        <dbReference type="SAM" id="MobiDB-lite"/>
    </source>
</evidence>
<dbReference type="InterPro" id="IPR005084">
    <property type="entry name" value="CBM6"/>
</dbReference>
<dbReference type="AlphaFoldDB" id="A0A7Z0GJ41"/>
<dbReference type="Gene3D" id="2.60.120.260">
    <property type="entry name" value="Galactose-binding domain-like"/>
    <property type="match status" value="2"/>
</dbReference>
<reference evidence="6 7" key="1">
    <citation type="submission" date="2020-07" db="EMBL/GenBank/DDBJ databases">
        <title>Sequencing the genomes of 1000 actinobacteria strains.</title>
        <authorList>
            <person name="Klenk H.-P."/>
        </authorList>
    </citation>
    <scope>NUCLEOTIDE SEQUENCE [LARGE SCALE GENOMIC DNA]</scope>
    <source>
        <strain evidence="6 7">DSM 15475</strain>
    </source>
</reference>
<protein>
    <recommendedName>
        <fullName evidence="5">CBM6 domain-containing protein</fullName>
    </recommendedName>
</protein>
<organism evidence="6 7">
    <name type="scientific">Nesterenkonia xinjiangensis</name>
    <dbReference type="NCBI Taxonomy" id="225327"/>
    <lineage>
        <taxon>Bacteria</taxon>
        <taxon>Bacillati</taxon>
        <taxon>Actinomycetota</taxon>
        <taxon>Actinomycetes</taxon>
        <taxon>Micrococcales</taxon>
        <taxon>Micrococcaceae</taxon>
        <taxon>Nesterenkonia</taxon>
    </lineage>
</organism>
<keyword evidence="1 4" id="KW-0732">Signal</keyword>
<dbReference type="EMBL" id="JACCFY010000001">
    <property type="protein sequence ID" value="NYJ76934.1"/>
    <property type="molecule type" value="Genomic_DNA"/>
</dbReference>
<name>A0A7Z0GJ41_9MICC</name>
<feature type="region of interest" description="Disordered" evidence="3">
    <location>
        <begin position="944"/>
        <end position="963"/>
    </location>
</feature>
<dbReference type="CDD" id="cd04081">
    <property type="entry name" value="CBM35_galactosidase-like"/>
    <property type="match status" value="1"/>
</dbReference>
<comment type="caution">
    <text evidence="6">The sequence shown here is derived from an EMBL/GenBank/DDBJ whole genome shotgun (WGS) entry which is preliminary data.</text>
</comment>
<feature type="chain" id="PRO_5031065207" description="CBM6 domain-containing protein" evidence="4">
    <location>
        <begin position="37"/>
        <end position="1211"/>
    </location>
</feature>
<evidence type="ECO:0000256" key="4">
    <source>
        <dbReference type="SAM" id="SignalP"/>
    </source>
</evidence>